<dbReference type="Proteomes" id="UP001236795">
    <property type="component" value="Unassembled WGS sequence"/>
</dbReference>
<dbReference type="EMBL" id="JAUSWC010000041">
    <property type="protein sequence ID" value="MDQ0491746.1"/>
    <property type="molecule type" value="Genomic_DNA"/>
</dbReference>
<organism evidence="1 2">
    <name type="scientific">Streptomyces thermodiastaticus</name>
    <dbReference type="NCBI Taxonomy" id="44061"/>
    <lineage>
        <taxon>Bacteria</taxon>
        <taxon>Bacillati</taxon>
        <taxon>Actinomycetota</taxon>
        <taxon>Actinomycetes</taxon>
        <taxon>Kitasatosporales</taxon>
        <taxon>Streptomycetaceae</taxon>
        <taxon>Streptomyces</taxon>
    </lineage>
</organism>
<sequence length="26" mass="2770">MPDSSSRVDCTSSPSIWRCSGLSDVP</sequence>
<evidence type="ECO:0000313" key="1">
    <source>
        <dbReference type="EMBL" id="MDQ0491746.1"/>
    </source>
</evidence>
<keyword evidence="2" id="KW-1185">Reference proteome</keyword>
<evidence type="ECO:0000313" key="2">
    <source>
        <dbReference type="Proteomes" id="UP001236795"/>
    </source>
</evidence>
<gene>
    <name evidence="1" type="ORF">QO019_006646</name>
</gene>
<comment type="caution">
    <text evidence="1">The sequence shown here is derived from an EMBL/GenBank/DDBJ whole genome shotgun (WGS) entry which is preliminary data.</text>
</comment>
<reference evidence="1 2" key="1">
    <citation type="submission" date="2023-07" db="EMBL/GenBank/DDBJ databases">
        <title>Genomic Encyclopedia of Type Strains, Phase IV (KMG-IV): sequencing the most valuable type-strain genomes for metagenomic binning, comparative biology and taxonomic classification.</title>
        <authorList>
            <person name="Goeker M."/>
        </authorList>
    </citation>
    <scope>NUCLEOTIDE SEQUENCE [LARGE SCALE GENOMIC DNA]</scope>
    <source>
        <strain evidence="1 2">DSM 40573</strain>
    </source>
</reference>
<protein>
    <submittedName>
        <fullName evidence="1">Uncharacterized protein</fullName>
    </submittedName>
</protein>
<proteinExistence type="predicted"/>
<name>A0ABU0KQM6_9ACTN</name>
<accession>A0ABU0KQM6</accession>